<dbReference type="Proteomes" id="UP000265566">
    <property type="component" value="Chromosome 2"/>
</dbReference>
<sequence>MMNNKTKKRENRLHVMNIKMSEKMNGVGPFIVKRNTVGSNLT</sequence>
<protein>
    <submittedName>
        <fullName evidence="1">Uncharacterized protein</fullName>
    </submittedName>
</protein>
<name>A0A396J2I0_MEDTR</name>
<evidence type="ECO:0000313" key="1">
    <source>
        <dbReference type="EMBL" id="RHN71582.1"/>
    </source>
</evidence>
<proteinExistence type="predicted"/>
<gene>
    <name evidence="1" type="ORF">MtrunA17_Chr2g0278411</name>
</gene>
<dbReference type="AlphaFoldDB" id="A0A396J2I0"/>
<organism evidence="1">
    <name type="scientific">Medicago truncatula</name>
    <name type="common">Barrel medic</name>
    <name type="synonym">Medicago tribuloides</name>
    <dbReference type="NCBI Taxonomy" id="3880"/>
    <lineage>
        <taxon>Eukaryota</taxon>
        <taxon>Viridiplantae</taxon>
        <taxon>Streptophyta</taxon>
        <taxon>Embryophyta</taxon>
        <taxon>Tracheophyta</taxon>
        <taxon>Spermatophyta</taxon>
        <taxon>Magnoliopsida</taxon>
        <taxon>eudicotyledons</taxon>
        <taxon>Gunneridae</taxon>
        <taxon>Pentapetalae</taxon>
        <taxon>rosids</taxon>
        <taxon>fabids</taxon>
        <taxon>Fabales</taxon>
        <taxon>Fabaceae</taxon>
        <taxon>Papilionoideae</taxon>
        <taxon>50 kb inversion clade</taxon>
        <taxon>NPAAA clade</taxon>
        <taxon>Hologalegina</taxon>
        <taxon>IRL clade</taxon>
        <taxon>Trifolieae</taxon>
        <taxon>Medicago</taxon>
    </lineage>
</organism>
<dbReference type="EMBL" id="PSQE01000002">
    <property type="protein sequence ID" value="RHN71582.1"/>
    <property type="molecule type" value="Genomic_DNA"/>
</dbReference>
<dbReference type="Gramene" id="rna7196">
    <property type="protein sequence ID" value="RHN71582.1"/>
    <property type="gene ID" value="gene7196"/>
</dbReference>
<accession>A0A396J2I0</accession>
<comment type="caution">
    <text evidence="1">The sequence shown here is derived from an EMBL/GenBank/DDBJ whole genome shotgun (WGS) entry which is preliminary data.</text>
</comment>
<reference evidence="1" key="1">
    <citation type="journal article" date="2018" name="Nat. Plants">
        <title>Whole-genome landscape of Medicago truncatula symbiotic genes.</title>
        <authorList>
            <person name="Pecrix Y."/>
            <person name="Gamas P."/>
            <person name="Carrere S."/>
        </authorList>
    </citation>
    <scope>NUCLEOTIDE SEQUENCE</scope>
    <source>
        <tissue evidence="1">Leaves</tissue>
    </source>
</reference>